<accession>A0A6P2CUR6</accession>
<proteinExistence type="predicted"/>
<dbReference type="EMBL" id="LR593886">
    <property type="protein sequence ID" value="VTR92106.1"/>
    <property type="molecule type" value="Genomic_DNA"/>
</dbReference>
<evidence type="ECO:0000313" key="2">
    <source>
        <dbReference type="Proteomes" id="UP000464178"/>
    </source>
</evidence>
<keyword evidence="2" id="KW-1185">Reference proteome</keyword>
<dbReference type="Pfam" id="PF13376">
    <property type="entry name" value="OmdA"/>
    <property type="match status" value="1"/>
</dbReference>
<dbReference type="Proteomes" id="UP000464178">
    <property type="component" value="Chromosome"/>
</dbReference>
<sequence>MTPTFFETQVAFGEWLAENHATSDALWVGFYKKGSKRPSITWPEAVDEGLCYGWIDGVRKGIDAESYMIRFTPRKTGSVWSNVNINRVRVLTELGRMRPTGLAAFQARKENRSGIYSHEQGNVDLPEAYRKLLQENAAAWSFFQKQPASYRKAVSWWVASAKKDETRQKRLVALIAHSARAERAPQFTWKKSSG</sequence>
<dbReference type="AlphaFoldDB" id="A0A6P2CUR6"/>
<evidence type="ECO:0000313" key="1">
    <source>
        <dbReference type="EMBL" id="VTR92106.1"/>
    </source>
</evidence>
<dbReference type="RefSeq" id="WP_162667018.1">
    <property type="nucleotide sequence ID" value="NZ_LR593886.1"/>
</dbReference>
<protein>
    <recommendedName>
        <fullName evidence="3">Bacteriocin-protection protein</fullName>
    </recommendedName>
</protein>
<reference evidence="1 2" key="1">
    <citation type="submission" date="2019-05" db="EMBL/GenBank/DDBJ databases">
        <authorList>
            <consortium name="Science for Life Laboratories"/>
        </authorList>
    </citation>
    <scope>NUCLEOTIDE SEQUENCE [LARGE SCALE GENOMIC DNA]</scope>
    <source>
        <strain evidence="1">Soil9</strain>
    </source>
</reference>
<dbReference type="KEGG" id="gms:SOIL9_56080"/>
<gene>
    <name evidence="1" type="ORF">SOIL9_56080</name>
</gene>
<evidence type="ECO:0008006" key="3">
    <source>
        <dbReference type="Google" id="ProtNLM"/>
    </source>
</evidence>
<organism evidence="1 2">
    <name type="scientific">Gemmata massiliana</name>
    <dbReference type="NCBI Taxonomy" id="1210884"/>
    <lineage>
        <taxon>Bacteria</taxon>
        <taxon>Pseudomonadati</taxon>
        <taxon>Planctomycetota</taxon>
        <taxon>Planctomycetia</taxon>
        <taxon>Gemmatales</taxon>
        <taxon>Gemmataceae</taxon>
        <taxon>Gemmata</taxon>
    </lineage>
</organism>
<name>A0A6P2CUR6_9BACT</name>